<organism evidence="1 2">
    <name type="scientific">Artomyces pyxidatus</name>
    <dbReference type="NCBI Taxonomy" id="48021"/>
    <lineage>
        <taxon>Eukaryota</taxon>
        <taxon>Fungi</taxon>
        <taxon>Dikarya</taxon>
        <taxon>Basidiomycota</taxon>
        <taxon>Agaricomycotina</taxon>
        <taxon>Agaricomycetes</taxon>
        <taxon>Russulales</taxon>
        <taxon>Auriscalpiaceae</taxon>
        <taxon>Artomyces</taxon>
    </lineage>
</organism>
<dbReference type="EMBL" id="MU277210">
    <property type="protein sequence ID" value="KAI0061820.1"/>
    <property type="molecule type" value="Genomic_DNA"/>
</dbReference>
<reference evidence="1" key="1">
    <citation type="submission" date="2021-03" db="EMBL/GenBank/DDBJ databases">
        <authorList>
            <consortium name="DOE Joint Genome Institute"/>
            <person name="Ahrendt S."/>
            <person name="Looney B.P."/>
            <person name="Miyauchi S."/>
            <person name="Morin E."/>
            <person name="Drula E."/>
            <person name="Courty P.E."/>
            <person name="Chicoki N."/>
            <person name="Fauchery L."/>
            <person name="Kohler A."/>
            <person name="Kuo A."/>
            <person name="Labutti K."/>
            <person name="Pangilinan J."/>
            <person name="Lipzen A."/>
            <person name="Riley R."/>
            <person name="Andreopoulos W."/>
            <person name="He G."/>
            <person name="Johnson J."/>
            <person name="Barry K.W."/>
            <person name="Grigoriev I.V."/>
            <person name="Nagy L."/>
            <person name="Hibbett D."/>
            <person name="Henrissat B."/>
            <person name="Matheny P.B."/>
            <person name="Labbe J."/>
            <person name="Martin F."/>
        </authorList>
    </citation>
    <scope>NUCLEOTIDE SEQUENCE</scope>
    <source>
        <strain evidence="1">HHB10654</strain>
    </source>
</reference>
<name>A0ACB8SZD6_9AGAM</name>
<evidence type="ECO:0000313" key="1">
    <source>
        <dbReference type="EMBL" id="KAI0061820.1"/>
    </source>
</evidence>
<comment type="caution">
    <text evidence="1">The sequence shown here is derived from an EMBL/GenBank/DDBJ whole genome shotgun (WGS) entry which is preliminary data.</text>
</comment>
<proteinExistence type="predicted"/>
<protein>
    <submittedName>
        <fullName evidence="1">Uncharacterized protein</fullName>
    </submittedName>
</protein>
<evidence type="ECO:0000313" key="2">
    <source>
        <dbReference type="Proteomes" id="UP000814140"/>
    </source>
</evidence>
<accession>A0ACB8SZD6</accession>
<reference evidence="1" key="2">
    <citation type="journal article" date="2022" name="New Phytol.">
        <title>Evolutionary transition to the ectomycorrhizal habit in the genomes of a hyperdiverse lineage of mushroom-forming fungi.</title>
        <authorList>
            <person name="Looney B."/>
            <person name="Miyauchi S."/>
            <person name="Morin E."/>
            <person name="Drula E."/>
            <person name="Courty P.E."/>
            <person name="Kohler A."/>
            <person name="Kuo A."/>
            <person name="LaButti K."/>
            <person name="Pangilinan J."/>
            <person name="Lipzen A."/>
            <person name="Riley R."/>
            <person name="Andreopoulos W."/>
            <person name="He G."/>
            <person name="Johnson J."/>
            <person name="Nolan M."/>
            <person name="Tritt A."/>
            <person name="Barry K.W."/>
            <person name="Grigoriev I.V."/>
            <person name="Nagy L.G."/>
            <person name="Hibbett D."/>
            <person name="Henrissat B."/>
            <person name="Matheny P.B."/>
            <person name="Labbe J."/>
            <person name="Martin F.M."/>
        </authorList>
    </citation>
    <scope>NUCLEOTIDE SEQUENCE</scope>
    <source>
        <strain evidence="1">HHB10654</strain>
    </source>
</reference>
<gene>
    <name evidence="1" type="ORF">BV25DRAFT_705951</name>
</gene>
<sequence length="185" mass="20608">MHHILHINRDLAGSRRRSRNPRPARTLHAPAHPSTQGPAHASQRSVGPRECRLAHHRDMAARPSPRAAEAPRVRDHDAGVRASGLTRLLSSAVAEALRERKISRPQPLRPAVARPRPHLTRAASGRPAGKPHVRTARGSPKTKGVRFAEESPPRMDRYQCNLGIREFHGHFPVYIWDSGKAVRMT</sequence>
<dbReference type="Proteomes" id="UP000814140">
    <property type="component" value="Unassembled WGS sequence"/>
</dbReference>
<keyword evidence="2" id="KW-1185">Reference proteome</keyword>